<keyword evidence="2" id="KW-0949">S-adenosyl-L-methionine</keyword>
<dbReference type="InterPro" id="IPR029063">
    <property type="entry name" value="SAM-dependent_MTases_sf"/>
</dbReference>
<reference evidence="3" key="1">
    <citation type="submission" date="2017-12" db="EMBL/GenBank/DDBJ databases">
        <title>High-resolution comparative analysis of great ape genomes.</title>
        <authorList>
            <person name="Pollen A."/>
            <person name="Hastie A."/>
            <person name="Hormozdiari F."/>
            <person name="Dougherty M."/>
            <person name="Liu R."/>
            <person name="Chaisson M."/>
            <person name="Hoppe E."/>
            <person name="Hill C."/>
            <person name="Pang A."/>
            <person name="Hillier L."/>
            <person name="Baker C."/>
            <person name="Armstrong J."/>
            <person name="Shendure J."/>
            <person name="Paten B."/>
            <person name="Wilson R."/>
            <person name="Chao H."/>
            <person name="Schneider V."/>
            <person name="Ventura M."/>
            <person name="Kronenberg Z."/>
            <person name="Murali S."/>
            <person name="Gordon D."/>
            <person name="Cantsilieris S."/>
            <person name="Munson K."/>
            <person name="Nelson B."/>
            <person name="Raja A."/>
            <person name="Underwood J."/>
            <person name="Diekhans M."/>
            <person name="Fiddes I."/>
            <person name="Haussler D."/>
            <person name="Eichler E."/>
        </authorList>
    </citation>
    <scope>NUCLEOTIDE SEQUENCE [LARGE SCALE GENOMIC DNA]</scope>
    <source>
        <strain evidence="3">Susie</strain>
    </source>
</reference>
<proteinExistence type="predicted"/>
<dbReference type="SUPFAM" id="SSF53335">
    <property type="entry name" value="S-adenosyl-L-methionine-dependent methyltransferases"/>
    <property type="match status" value="1"/>
</dbReference>
<evidence type="ECO:0000256" key="2">
    <source>
        <dbReference type="ARBA" id="ARBA00022691"/>
    </source>
</evidence>
<dbReference type="EMBL" id="NDHI03003580">
    <property type="protein sequence ID" value="PNJ19310.1"/>
    <property type="molecule type" value="Genomic_DNA"/>
</dbReference>
<dbReference type="GO" id="GO:0032259">
    <property type="term" value="P:methylation"/>
    <property type="evidence" value="ECO:0007669"/>
    <property type="project" value="UniProtKB-KW"/>
</dbReference>
<organism evidence="3">
    <name type="scientific">Pongo abelii</name>
    <name type="common">Sumatran orangutan</name>
    <name type="synonym">Pongo pygmaeus abelii</name>
    <dbReference type="NCBI Taxonomy" id="9601"/>
    <lineage>
        <taxon>Eukaryota</taxon>
        <taxon>Metazoa</taxon>
        <taxon>Chordata</taxon>
        <taxon>Craniata</taxon>
        <taxon>Vertebrata</taxon>
        <taxon>Euteleostomi</taxon>
        <taxon>Mammalia</taxon>
        <taxon>Eutheria</taxon>
        <taxon>Euarchontoglires</taxon>
        <taxon>Primates</taxon>
        <taxon>Haplorrhini</taxon>
        <taxon>Catarrhini</taxon>
        <taxon>Hominidae</taxon>
        <taxon>Pongo</taxon>
    </lineage>
</organism>
<dbReference type="InterPro" id="IPR019410">
    <property type="entry name" value="Methyltransf_16"/>
</dbReference>
<protein>
    <submittedName>
        <fullName evidence="3">METTL22 isoform 6</fullName>
    </submittedName>
</protein>
<sequence>RGCTALELGAGTGLASIIAATVARTVYCTDVGADLLAMCQRNIALNSHLTATGGGIVKVKELDWLKDDLCTDPEVPFSWSQEEISDLYDHTTILFAAEVFYDDDLTDAVFKTLSRLAHRLKNACTAILSVEKSLCVRLAGLQAQLHTETLGRHM</sequence>
<accession>A0A2J8SEW8</accession>
<gene>
    <name evidence="3" type="ORF">CR201_G0043698</name>
</gene>
<dbReference type="GO" id="GO:0032991">
    <property type="term" value="C:protein-containing complex"/>
    <property type="evidence" value="ECO:0007669"/>
    <property type="project" value="UniProtKB-ARBA"/>
</dbReference>
<dbReference type="AlphaFoldDB" id="A0A2J8SEW8"/>
<dbReference type="Pfam" id="PF10294">
    <property type="entry name" value="Methyltransf_16"/>
    <property type="match status" value="1"/>
</dbReference>
<name>A0A2J8SEW8_PONAB</name>
<dbReference type="PANTHER" id="PTHR23108:SF0">
    <property type="entry name" value="METHYLTRANSFERASE-LIKE PROTEIN 22"/>
    <property type="match status" value="1"/>
</dbReference>
<dbReference type="Gene3D" id="3.40.50.150">
    <property type="entry name" value="Vaccinia Virus protein VP39"/>
    <property type="match status" value="1"/>
</dbReference>
<comment type="caution">
    <text evidence="3">The sequence shown here is derived from an EMBL/GenBank/DDBJ whole genome shotgun (WGS) entry which is preliminary data.</text>
</comment>
<keyword evidence="1" id="KW-0808">Transferase</keyword>
<evidence type="ECO:0000313" key="3">
    <source>
        <dbReference type="EMBL" id="PNJ19310.1"/>
    </source>
</evidence>
<feature type="non-terminal residue" evidence="3">
    <location>
        <position position="1"/>
    </location>
</feature>
<dbReference type="GO" id="GO:0005634">
    <property type="term" value="C:nucleus"/>
    <property type="evidence" value="ECO:0007669"/>
    <property type="project" value="TreeGrafter"/>
</dbReference>
<dbReference type="GO" id="GO:0008276">
    <property type="term" value="F:protein methyltransferase activity"/>
    <property type="evidence" value="ECO:0007669"/>
    <property type="project" value="InterPro"/>
</dbReference>
<keyword evidence="1" id="KW-0489">Methyltransferase</keyword>
<evidence type="ECO:0000256" key="1">
    <source>
        <dbReference type="ARBA" id="ARBA00022603"/>
    </source>
</evidence>
<dbReference type="InterPro" id="IPR038899">
    <property type="entry name" value="METTL22"/>
</dbReference>
<dbReference type="PANTHER" id="PTHR23108">
    <property type="entry name" value="METHYLTRANSFERASE-RELATED"/>
    <property type="match status" value="1"/>
</dbReference>